<evidence type="ECO:0000313" key="1">
    <source>
        <dbReference type="EMBL" id="KAJ4433554.1"/>
    </source>
</evidence>
<dbReference type="PANTHER" id="PTHR34415">
    <property type="entry name" value="INTEGRASE CATALYTIC DOMAIN-CONTAINING PROTEIN"/>
    <property type="match status" value="1"/>
</dbReference>
<reference evidence="1 2" key="1">
    <citation type="journal article" date="2022" name="Allergy">
        <title>Genome assembly and annotation of Periplaneta americana reveal a comprehensive cockroach allergen profile.</title>
        <authorList>
            <person name="Wang L."/>
            <person name="Xiong Q."/>
            <person name="Saelim N."/>
            <person name="Wang L."/>
            <person name="Nong W."/>
            <person name="Wan A.T."/>
            <person name="Shi M."/>
            <person name="Liu X."/>
            <person name="Cao Q."/>
            <person name="Hui J.H.L."/>
            <person name="Sookrung N."/>
            <person name="Leung T.F."/>
            <person name="Tungtrongchitr A."/>
            <person name="Tsui S.K.W."/>
        </authorList>
    </citation>
    <scope>NUCLEOTIDE SEQUENCE [LARGE SCALE GENOMIC DNA]</scope>
    <source>
        <strain evidence="1">PWHHKU_190912</strain>
    </source>
</reference>
<organism evidence="1 2">
    <name type="scientific">Periplaneta americana</name>
    <name type="common">American cockroach</name>
    <name type="synonym">Blatta americana</name>
    <dbReference type="NCBI Taxonomy" id="6978"/>
    <lineage>
        <taxon>Eukaryota</taxon>
        <taxon>Metazoa</taxon>
        <taxon>Ecdysozoa</taxon>
        <taxon>Arthropoda</taxon>
        <taxon>Hexapoda</taxon>
        <taxon>Insecta</taxon>
        <taxon>Pterygota</taxon>
        <taxon>Neoptera</taxon>
        <taxon>Polyneoptera</taxon>
        <taxon>Dictyoptera</taxon>
        <taxon>Blattodea</taxon>
        <taxon>Blattoidea</taxon>
        <taxon>Blattidae</taxon>
        <taxon>Blattinae</taxon>
        <taxon>Periplaneta</taxon>
    </lineage>
</organism>
<dbReference type="PANTHER" id="PTHR34415:SF1">
    <property type="entry name" value="INTEGRASE CATALYTIC DOMAIN-CONTAINING PROTEIN"/>
    <property type="match status" value="1"/>
</dbReference>
<evidence type="ECO:0000313" key="2">
    <source>
        <dbReference type="Proteomes" id="UP001148838"/>
    </source>
</evidence>
<dbReference type="EMBL" id="JAJSOF020000027">
    <property type="protein sequence ID" value="KAJ4433554.1"/>
    <property type="molecule type" value="Genomic_DNA"/>
</dbReference>
<dbReference type="Proteomes" id="UP001148838">
    <property type="component" value="Unassembled WGS sequence"/>
</dbReference>
<name>A0ABQ8SHD8_PERAM</name>
<accession>A0ABQ8SHD8</accession>
<keyword evidence="2" id="KW-1185">Reference proteome</keyword>
<sequence length="239" mass="27654">MCDQLHAQIQSNPHEEKELTARLEIHQRKAEKAMTMMKQDHSESQKPSSVICTASIDLQQVLFVPTLTHSQMFYLRQLAVYNFGVHIADTNGAYMTLWHKGHSFLSCDRDFALIEKRKRVTKCIVPKNVKDMIQESRQVKPFTVSNMNESDSFDFKKAVDCNINTAKLNISEVQWLRLDKHKPHAVKIRRSLNEIEVWEVITILKKGVQVQNIKKMQLPVLDVTSHISGEKKKDLTEMI</sequence>
<comment type="caution">
    <text evidence="1">The sequence shown here is derived from an EMBL/GenBank/DDBJ whole genome shotgun (WGS) entry which is preliminary data.</text>
</comment>
<gene>
    <name evidence="1" type="ORF">ANN_15863</name>
</gene>
<protein>
    <submittedName>
        <fullName evidence="1">Uncharacterized protein</fullName>
    </submittedName>
</protein>
<proteinExistence type="predicted"/>